<name>Q7YX12_CAEEL</name>
<dbReference type="CDD" id="cd00037">
    <property type="entry name" value="CLECT"/>
    <property type="match status" value="2"/>
</dbReference>
<protein>
    <submittedName>
        <fullName evidence="4">C-type lectin domain-containing protein</fullName>
    </submittedName>
</protein>
<dbReference type="WormBase" id="F49A5.9">
    <property type="protein sequence ID" value="CE34870"/>
    <property type="gene ID" value="WBGene00009860"/>
    <property type="gene designation" value="clec-32"/>
</dbReference>
<feature type="domain" description="C-type lectin" evidence="3">
    <location>
        <begin position="111"/>
        <end position="232"/>
    </location>
</feature>
<dbReference type="PaxDb" id="6239-F49A5.9"/>
<dbReference type="OMA" id="WINADCT"/>
<dbReference type="FunCoup" id="Q7YX12">
    <property type="interactions" value="7"/>
</dbReference>
<evidence type="ECO:0000259" key="3">
    <source>
        <dbReference type="PROSITE" id="PS50041"/>
    </source>
</evidence>
<keyword evidence="1" id="KW-1015">Disulfide bond</keyword>
<dbReference type="OrthoDB" id="5842905at2759"/>
<dbReference type="SMR" id="Q7YX12"/>
<feature type="domain" description="C-type lectin" evidence="3">
    <location>
        <begin position="246"/>
        <end position="356"/>
    </location>
</feature>
<sequence length="365" mass="40897">MSESYVFEELDCDEPTNEQTRFKRLQHVVSGQWKNILIGLLSQTLYATFLVLLTYFLTKGRVYETEIVTSSTFPALPSTSSKADSTSASTTTLLTPAPSNINTCVFGFTYINGKCWRLFTDPQTRENADSVCMSYGGSTLFSIRNEQENNAIFDFVSNSSVDYFWTGLICKGNTISSCIWDKESGSADGYDNFSDDYPDVAIGECVYFITTGSEAGKWKSGSCNPTMSFICELPPTIQDNNCENNYNNHCYLRYDLSYTVAQSQKFCRSICGNLVSITSANENRYVQSIYIGGGYITLGAVVPNVNIIYWMDGSPATYNNIQHYTNGTCLFLNLAWDSTDHWYTVDCAEESWFLCKRSTGANYIC</sequence>
<dbReference type="eggNOG" id="KOG4297">
    <property type="taxonomic scope" value="Eukaryota"/>
</dbReference>
<dbReference type="UCSC" id="F49A5.9">
    <property type="organism name" value="c. elegans"/>
</dbReference>
<dbReference type="SMART" id="SM00034">
    <property type="entry name" value="CLECT"/>
    <property type="match status" value="2"/>
</dbReference>
<dbReference type="PROSITE" id="PS50041">
    <property type="entry name" value="C_TYPE_LECTIN_2"/>
    <property type="match status" value="2"/>
</dbReference>
<dbReference type="EMBL" id="BX284605">
    <property type="protein sequence ID" value="CAE17834.1"/>
    <property type="molecule type" value="Genomic_DNA"/>
</dbReference>
<dbReference type="PhylomeDB" id="Q7YX12"/>
<dbReference type="CTD" id="3565962"/>
<reference evidence="4 5" key="1">
    <citation type="journal article" date="1998" name="Science">
        <title>Genome sequence of the nematode C. elegans: a platform for investigating biology.</title>
        <authorList>
            <consortium name="The C. elegans sequencing consortium"/>
            <person name="Sulson J.E."/>
            <person name="Waterston R."/>
        </authorList>
    </citation>
    <scope>NUCLEOTIDE SEQUENCE [LARGE SCALE GENOMIC DNA]</scope>
    <source>
        <strain evidence="4 5">Bristol N2</strain>
    </source>
</reference>
<dbReference type="Bgee" id="WBGene00009860">
    <property type="expression patterns" value="Expressed in larva"/>
</dbReference>
<proteinExistence type="predicted"/>
<dbReference type="RefSeq" id="NP_001023952.1">
    <property type="nucleotide sequence ID" value="NM_001028781.3"/>
</dbReference>
<dbReference type="AGR" id="WB:WBGene00009860"/>
<keyword evidence="2" id="KW-1133">Transmembrane helix</keyword>
<feature type="transmembrane region" description="Helical" evidence="2">
    <location>
        <begin position="36"/>
        <end position="57"/>
    </location>
</feature>
<dbReference type="InterPro" id="IPR018378">
    <property type="entry name" value="C-type_lectin_CS"/>
</dbReference>
<evidence type="ECO:0000256" key="2">
    <source>
        <dbReference type="SAM" id="Phobius"/>
    </source>
</evidence>
<keyword evidence="2" id="KW-0472">Membrane</keyword>
<dbReference type="Gene3D" id="3.10.100.10">
    <property type="entry name" value="Mannose-Binding Protein A, subunit A"/>
    <property type="match status" value="2"/>
</dbReference>
<dbReference type="GeneID" id="3565962"/>
<dbReference type="InterPro" id="IPR016186">
    <property type="entry name" value="C-type_lectin-like/link_sf"/>
</dbReference>
<dbReference type="InterPro" id="IPR016187">
    <property type="entry name" value="CTDL_fold"/>
</dbReference>
<dbReference type="Pfam" id="PF00059">
    <property type="entry name" value="Lectin_C"/>
    <property type="match status" value="2"/>
</dbReference>
<dbReference type="InterPro" id="IPR050976">
    <property type="entry name" value="Snaclec"/>
</dbReference>
<dbReference type="PROSITE" id="PS00615">
    <property type="entry name" value="C_TYPE_LECTIN_1"/>
    <property type="match status" value="1"/>
</dbReference>
<dbReference type="InterPro" id="IPR001304">
    <property type="entry name" value="C-type_lectin-like"/>
</dbReference>
<dbReference type="PANTHER" id="PTHR22991:SF44">
    <property type="entry name" value="C-TYPE LECTIN-RELATED"/>
    <property type="match status" value="1"/>
</dbReference>
<evidence type="ECO:0000313" key="4">
    <source>
        <dbReference type="EMBL" id="CAE17834.1"/>
    </source>
</evidence>
<evidence type="ECO:0000313" key="5">
    <source>
        <dbReference type="Proteomes" id="UP000001940"/>
    </source>
</evidence>
<keyword evidence="2" id="KW-0812">Transmembrane</keyword>
<dbReference type="HOGENOM" id="CLU_037161_1_0_1"/>
<keyword evidence="5" id="KW-1185">Reference proteome</keyword>
<dbReference type="Proteomes" id="UP000001940">
    <property type="component" value="Chromosome V"/>
</dbReference>
<dbReference type="AlphaFoldDB" id="Q7YX12"/>
<dbReference type="SUPFAM" id="SSF56436">
    <property type="entry name" value="C-type lectin-like"/>
    <property type="match status" value="2"/>
</dbReference>
<dbReference type="PANTHER" id="PTHR22991">
    <property type="entry name" value="PROTEIN CBG13490"/>
    <property type="match status" value="1"/>
</dbReference>
<dbReference type="KEGG" id="cel:CELE_F49A5.9"/>
<organism evidence="4 5">
    <name type="scientific">Caenorhabditis elegans</name>
    <dbReference type="NCBI Taxonomy" id="6239"/>
    <lineage>
        <taxon>Eukaryota</taxon>
        <taxon>Metazoa</taxon>
        <taxon>Ecdysozoa</taxon>
        <taxon>Nematoda</taxon>
        <taxon>Chromadorea</taxon>
        <taxon>Rhabditida</taxon>
        <taxon>Rhabditina</taxon>
        <taxon>Rhabditomorpha</taxon>
        <taxon>Rhabditoidea</taxon>
        <taxon>Rhabditidae</taxon>
        <taxon>Peloderinae</taxon>
        <taxon>Caenorhabditis</taxon>
    </lineage>
</organism>
<evidence type="ECO:0000256" key="1">
    <source>
        <dbReference type="ARBA" id="ARBA00023157"/>
    </source>
</evidence>
<evidence type="ECO:0000313" key="6">
    <source>
        <dbReference type="WormBase" id="F49A5.9"/>
    </source>
</evidence>
<accession>Q7YX12</accession>
<dbReference type="InParanoid" id="Q7YX12"/>
<gene>
    <name evidence="4 6" type="primary">clec-32</name>
    <name evidence="4" type="ORF">CELE_F49A5.9</name>
    <name evidence="6" type="ORF">F49A5.9</name>
</gene>